<accession>A0ACC0UH31</accession>
<organism evidence="1 2">
    <name type="scientific">Russula earlei</name>
    <dbReference type="NCBI Taxonomy" id="71964"/>
    <lineage>
        <taxon>Eukaryota</taxon>
        <taxon>Fungi</taxon>
        <taxon>Dikarya</taxon>
        <taxon>Basidiomycota</taxon>
        <taxon>Agaricomycotina</taxon>
        <taxon>Agaricomycetes</taxon>
        <taxon>Russulales</taxon>
        <taxon>Russulaceae</taxon>
        <taxon>Russula</taxon>
    </lineage>
</organism>
<keyword evidence="2" id="KW-1185">Reference proteome</keyword>
<reference evidence="1" key="1">
    <citation type="submission" date="2021-03" db="EMBL/GenBank/DDBJ databases">
        <title>Evolutionary priming and transition to the ectomycorrhizal habit in an iconic lineage of mushroom-forming fungi: is preadaptation a requirement?</title>
        <authorList>
            <consortium name="DOE Joint Genome Institute"/>
            <person name="Looney B.P."/>
            <person name="Miyauchi S."/>
            <person name="Morin E."/>
            <person name="Drula E."/>
            <person name="Courty P.E."/>
            <person name="Chicoki N."/>
            <person name="Fauchery L."/>
            <person name="Kohler A."/>
            <person name="Kuo A."/>
            <person name="LaButti K."/>
            <person name="Pangilinan J."/>
            <person name="Lipzen A."/>
            <person name="Riley R."/>
            <person name="Andreopoulos W."/>
            <person name="He G."/>
            <person name="Johnson J."/>
            <person name="Barry K.W."/>
            <person name="Grigoriev I.V."/>
            <person name="Nagy L."/>
            <person name="Hibbett D."/>
            <person name="Henrissat B."/>
            <person name="Matheny P.B."/>
            <person name="Labbe J."/>
            <person name="Martin A.F."/>
        </authorList>
    </citation>
    <scope>NUCLEOTIDE SEQUENCE</scope>
    <source>
        <strain evidence="1">BPL698</strain>
    </source>
</reference>
<dbReference type="Proteomes" id="UP001207468">
    <property type="component" value="Unassembled WGS sequence"/>
</dbReference>
<name>A0ACC0UH31_9AGAM</name>
<sequence length="310" mass="33047">MSLSQFKVLLFDVYGTLVDWETGIYDALQDPRADLHLDQQWTKSDVLLAYLSVESELQAKKPTALYSDILAGAYDELFRRIRGEPCLPEASGNTLSPAVASTAGEGDANPEGTAASASGMISPVGASPSESGSGSSHAQPSSSAAAAFAASLVDWPVFPDTVSALAKLSSSHLGLKLAVLSNVDRASFAYTCAALERGFTFAAAYTAEEIGSYKPDPRNFEYAVTRLQADDPSLERDQILVVAQSLPHDHVPARALGLSSVWIDRPDSLTCHDGVGVPKTRTAKETFAKWRYRSLGEFASAIEGARIKSV</sequence>
<comment type="caution">
    <text evidence="1">The sequence shown here is derived from an EMBL/GenBank/DDBJ whole genome shotgun (WGS) entry which is preliminary data.</text>
</comment>
<proteinExistence type="predicted"/>
<gene>
    <name evidence="1" type="ORF">F5148DRAFT_976853</name>
</gene>
<evidence type="ECO:0000313" key="1">
    <source>
        <dbReference type="EMBL" id="KAI9510402.1"/>
    </source>
</evidence>
<evidence type="ECO:0000313" key="2">
    <source>
        <dbReference type="Proteomes" id="UP001207468"/>
    </source>
</evidence>
<dbReference type="EMBL" id="JAGFNK010000043">
    <property type="protein sequence ID" value="KAI9510402.1"/>
    <property type="molecule type" value="Genomic_DNA"/>
</dbReference>
<protein>
    <submittedName>
        <fullName evidence="1">HAD-like protein</fullName>
    </submittedName>
</protein>